<evidence type="ECO:0008006" key="2">
    <source>
        <dbReference type="Google" id="ProtNLM"/>
    </source>
</evidence>
<proteinExistence type="predicted"/>
<dbReference type="PANTHER" id="PTHR48228:SF2">
    <property type="entry name" value="E-CINNAMOYL-COA:R-PHENYLLACTATE COA TRANSFERASE LARGE SUBUNIT"/>
    <property type="match status" value="1"/>
</dbReference>
<dbReference type="Gene3D" id="3.40.50.10540">
    <property type="entry name" value="Crotonobetainyl-coa:carnitine coa-transferase, domain 1"/>
    <property type="match status" value="1"/>
</dbReference>
<dbReference type="EMBL" id="UINC01138109">
    <property type="protein sequence ID" value="SVD23850.1"/>
    <property type="molecule type" value="Genomic_DNA"/>
</dbReference>
<dbReference type="Pfam" id="PF02515">
    <property type="entry name" value="CoA_transf_3"/>
    <property type="match status" value="1"/>
</dbReference>
<gene>
    <name evidence="1" type="ORF">METZ01_LOCUS376704</name>
</gene>
<feature type="non-terminal residue" evidence="1">
    <location>
        <position position="1"/>
    </location>
</feature>
<organism evidence="1">
    <name type="scientific">marine metagenome</name>
    <dbReference type="NCBI Taxonomy" id="408172"/>
    <lineage>
        <taxon>unclassified sequences</taxon>
        <taxon>metagenomes</taxon>
        <taxon>ecological metagenomes</taxon>
    </lineage>
</organism>
<name>A0A382TP69_9ZZZZ</name>
<dbReference type="GO" id="GO:0003824">
    <property type="term" value="F:catalytic activity"/>
    <property type="evidence" value="ECO:0007669"/>
    <property type="project" value="InterPro"/>
</dbReference>
<evidence type="ECO:0000313" key="1">
    <source>
        <dbReference type="EMBL" id="SVD23850.1"/>
    </source>
</evidence>
<dbReference type="PANTHER" id="PTHR48228">
    <property type="entry name" value="SUCCINYL-COA--D-CITRAMALATE COA-TRANSFERASE"/>
    <property type="match status" value="1"/>
</dbReference>
<protein>
    <recommendedName>
        <fullName evidence="2">CoA transferase</fullName>
    </recommendedName>
</protein>
<dbReference type="InterPro" id="IPR023606">
    <property type="entry name" value="CoA-Trfase_III_dom_1_sf"/>
</dbReference>
<sequence length="128" mass="14199">VRWAHIDPGLIDTKLWGTRSYGQLGELAENKIVQYAPVPIYAYPMNEDVLLFEGLKVLDVGSWIAAPVAATMLADRGAEVLKIEVPVTGDGYRNYALLPISPNADTNYTWAMDARNKRSLALNLKTHE</sequence>
<dbReference type="InterPro" id="IPR050509">
    <property type="entry name" value="CoA-transferase_III"/>
</dbReference>
<accession>A0A382TP69</accession>
<feature type="non-terminal residue" evidence="1">
    <location>
        <position position="128"/>
    </location>
</feature>
<dbReference type="AlphaFoldDB" id="A0A382TP69"/>
<dbReference type="InterPro" id="IPR003673">
    <property type="entry name" value="CoA-Trfase_fam_III"/>
</dbReference>
<reference evidence="1" key="1">
    <citation type="submission" date="2018-05" db="EMBL/GenBank/DDBJ databases">
        <authorList>
            <person name="Lanie J.A."/>
            <person name="Ng W.-L."/>
            <person name="Kazmierczak K.M."/>
            <person name="Andrzejewski T.M."/>
            <person name="Davidsen T.M."/>
            <person name="Wayne K.J."/>
            <person name="Tettelin H."/>
            <person name="Glass J.I."/>
            <person name="Rusch D."/>
            <person name="Podicherti R."/>
            <person name="Tsui H.-C.T."/>
            <person name="Winkler M.E."/>
        </authorList>
    </citation>
    <scope>NUCLEOTIDE SEQUENCE</scope>
</reference>
<dbReference type="SUPFAM" id="SSF89796">
    <property type="entry name" value="CoA-transferase family III (CaiB/BaiF)"/>
    <property type="match status" value="1"/>
</dbReference>